<dbReference type="EMBL" id="JAVDYB010000001">
    <property type="protein sequence ID" value="MDR7279913.1"/>
    <property type="molecule type" value="Genomic_DNA"/>
</dbReference>
<dbReference type="Proteomes" id="UP001183643">
    <property type="component" value="Unassembled WGS sequence"/>
</dbReference>
<dbReference type="InterPro" id="IPR000772">
    <property type="entry name" value="Ricin_B_lectin"/>
</dbReference>
<organism evidence="3 4">
    <name type="scientific">Catenuloplanes atrovinosus</name>
    <dbReference type="NCBI Taxonomy" id="137266"/>
    <lineage>
        <taxon>Bacteria</taxon>
        <taxon>Bacillati</taxon>
        <taxon>Actinomycetota</taxon>
        <taxon>Actinomycetes</taxon>
        <taxon>Micromonosporales</taxon>
        <taxon>Micromonosporaceae</taxon>
        <taxon>Catenuloplanes</taxon>
    </lineage>
</organism>
<dbReference type="Gene3D" id="2.80.10.50">
    <property type="match status" value="1"/>
</dbReference>
<keyword evidence="1" id="KW-0732">Signal</keyword>
<evidence type="ECO:0000313" key="4">
    <source>
        <dbReference type="Proteomes" id="UP001183643"/>
    </source>
</evidence>
<dbReference type="Pfam" id="PF00722">
    <property type="entry name" value="Glyco_hydro_16"/>
    <property type="match status" value="1"/>
</dbReference>
<dbReference type="CDD" id="cd23451">
    <property type="entry name" value="beta-trefoil_Ricin_laminarinase"/>
    <property type="match status" value="1"/>
</dbReference>
<feature type="chain" id="PRO_5041972641" description="GH16 domain-containing protein" evidence="1">
    <location>
        <begin position="39"/>
        <end position="411"/>
    </location>
</feature>
<evidence type="ECO:0000259" key="2">
    <source>
        <dbReference type="PROSITE" id="PS51762"/>
    </source>
</evidence>
<dbReference type="InterPro" id="IPR013320">
    <property type="entry name" value="ConA-like_dom_sf"/>
</dbReference>
<dbReference type="SUPFAM" id="SSF49899">
    <property type="entry name" value="Concanavalin A-like lectins/glucanases"/>
    <property type="match status" value="1"/>
</dbReference>
<proteinExistence type="predicted"/>
<feature type="domain" description="GH16" evidence="2">
    <location>
        <begin position="172"/>
        <end position="411"/>
    </location>
</feature>
<comment type="caution">
    <text evidence="3">The sequence shown here is derived from an EMBL/GenBank/DDBJ whole genome shotgun (WGS) entry which is preliminary data.</text>
</comment>
<feature type="signal peptide" evidence="1">
    <location>
        <begin position="1"/>
        <end position="38"/>
    </location>
</feature>
<protein>
    <recommendedName>
        <fullName evidence="2">GH16 domain-containing protein</fullName>
    </recommendedName>
</protein>
<dbReference type="PROSITE" id="PS51762">
    <property type="entry name" value="GH16_2"/>
    <property type="match status" value="1"/>
</dbReference>
<dbReference type="AlphaFoldDB" id="A0AAE4CD71"/>
<dbReference type="RefSeq" id="WP_310373979.1">
    <property type="nucleotide sequence ID" value="NZ_JAVDYB010000001.1"/>
</dbReference>
<dbReference type="CDD" id="cd00413">
    <property type="entry name" value="Glyco_hydrolase_16"/>
    <property type="match status" value="1"/>
</dbReference>
<dbReference type="GO" id="GO:0005975">
    <property type="term" value="P:carbohydrate metabolic process"/>
    <property type="evidence" value="ECO:0007669"/>
    <property type="project" value="InterPro"/>
</dbReference>
<evidence type="ECO:0000313" key="3">
    <source>
        <dbReference type="EMBL" id="MDR7279913.1"/>
    </source>
</evidence>
<dbReference type="Pfam" id="PF00652">
    <property type="entry name" value="Ricin_B_lectin"/>
    <property type="match status" value="1"/>
</dbReference>
<dbReference type="SUPFAM" id="SSF50370">
    <property type="entry name" value="Ricin B-like lectins"/>
    <property type="match status" value="1"/>
</dbReference>
<dbReference type="Gene3D" id="2.60.120.200">
    <property type="match status" value="1"/>
</dbReference>
<dbReference type="InterPro" id="IPR000757">
    <property type="entry name" value="Beta-glucanase-like"/>
</dbReference>
<keyword evidence="4" id="KW-1185">Reference proteome</keyword>
<reference evidence="3" key="1">
    <citation type="submission" date="2023-07" db="EMBL/GenBank/DDBJ databases">
        <title>Sequencing the genomes of 1000 actinobacteria strains.</title>
        <authorList>
            <person name="Klenk H.-P."/>
        </authorList>
    </citation>
    <scope>NUCLEOTIDE SEQUENCE</scope>
    <source>
        <strain evidence="3">DSM 44707</strain>
    </source>
</reference>
<dbReference type="InterPro" id="IPR035992">
    <property type="entry name" value="Ricin_B-like_lectins"/>
</dbReference>
<dbReference type="GO" id="GO:0004553">
    <property type="term" value="F:hydrolase activity, hydrolyzing O-glycosyl compounds"/>
    <property type="evidence" value="ECO:0007669"/>
    <property type="project" value="InterPro"/>
</dbReference>
<evidence type="ECO:0000256" key="1">
    <source>
        <dbReference type="SAM" id="SignalP"/>
    </source>
</evidence>
<name>A0AAE4CD71_9ACTN</name>
<dbReference type="SMART" id="SM00458">
    <property type="entry name" value="RICIN"/>
    <property type="match status" value="1"/>
</dbReference>
<accession>A0AAE4CD71</accession>
<dbReference type="PROSITE" id="PS50231">
    <property type="entry name" value="RICIN_B_LECTIN"/>
    <property type="match status" value="1"/>
</dbReference>
<sequence>MRPYERLHRSASWRRIGALSALLLIAAVAVMQPVAASAAAGPTGPIVGIGGKCLDNKEGNTANGNPIQLWDCSGLARQQWSFPGDGTIRVQGNHCLAVKNAGTVSTTPVWLWNCDGGPAQIWTVKANGTIVNNNSGLCLADKGGVTTNGNPIWVYTCNAGPAQLWSTGAFPKDPSGEPLPVGDLPGWDQVFVDDFATNVPLGSFPAAVSSKWTAYNGFSDTSGHGTYSPGKVISVNGGLMNMHLHTENGTHLVAAPLPKIPGHASAYEGLTYGRYAVRFRAQQTANLTGYKTAWLLWPDSNDWNEGEIDFPEGNLSGTMNAFMHHRGNPQAQEAYSTQATYATWHTAVIEWTPQSVRFILDGVTIGNDTNTAYLPNTPMHWVLQTETTSSGPSDTAAGNVQIDWVAIWSRV</sequence>
<gene>
    <name evidence="3" type="ORF">J2S41_006691</name>
</gene>